<dbReference type="Proteomes" id="UP001156441">
    <property type="component" value="Unassembled WGS sequence"/>
</dbReference>
<dbReference type="Gene3D" id="3.40.50.2000">
    <property type="entry name" value="Glycogen Phosphorylase B"/>
    <property type="match status" value="2"/>
</dbReference>
<evidence type="ECO:0000256" key="2">
    <source>
        <dbReference type="ARBA" id="ARBA00022679"/>
    </source>
</evidence>
<dbReference type="EMBL" id="JAFFZE010000009">
    <property type="protein sequence ID" value="MCT2583484.1"/>
    <property type="molecule type" value="Genomic_DNA"/>
</dbReference>
<dbReference type="InterPro" id="IPR002201">
    <property type="entry name" value="Glyco_trans_9"/>
</dbReference>
<dbReference type="PANTHER" id="PTHR30160">
    <property type="entry name" value="TETRAACYLDISACCHARIDE 4'-KINASE-RELATED"/>
    <property type="match status" value="1"/>
</dbReference>
<dbReference type="PANTHER" id="PTHR30160:SF1">
    <property type="entry name" value="LIPOPOLYSACCHARIDE 1,2-N-ACETYLGLUCOSAMINETRANSFERASE-RELATED"/>
    <property type="match status" value="1"/>
</dbReference>
<name>A0ABT2J6L0_9PSEU</name>
<evidence type="ECO:0000313" key="3">
    <source>
        <dbReference type="EMBL" id="MCT2583484.1"/>
    </source>
</evidence>
<dbReference type="SUPFAM" id="SSF53756">
    <property type="entry name" value="UDP-Glycosyltransferase/glycogen phosphorylase"/>
    <property type="match status" value="1"/>
</dbReference>
<dbReference type="CDD" id="cd03789">
    <property type="entry name" value="GT9_LPS_heptosyltransferase"/>
    <property type="match status" value="1"/>
</dbReference>
<comment type="caution">
    <text evidence="3">The sequence shown here is derived from an EMBL/GenBank/DDBJ whole genome shotgun (WGS) entry which is preliminary data.</text>
</comment>
<keyword evidence="1" id="KW-0328">Glycosyltransferase</keyword>
<gene>
    <name evidence="3" type="ORF">JT362_10185</name>
</gene>
<dbReference type="InterPro" id="IPR051199">
    <property type="entry name" value="LPS_LOS_Heptosyltrfase"/>
</dbReference>
<evidence type="ECO:0000256" key="1">
    <source>
        <dbReference type="ARBA" id="ARBA00022676"/>
    </source>
</evidence>
<protein>
    <submittedName>
        <fullName evidence="3">Glycosyltransferase family 9 protein</fullName>
    </submittedName>
</protein>
<proteinExistence type="predicted"/>
<accession>A0ABT2J6L0</accession>
<evidence type="ECO:0000313" key="4">
    <source>
        <dbReference type="Proteomes" id="UP001156441"/>
    </source>
</evidence>
<sequence>MMRVLVVRLDSDGDVLLSGPAIRAIAGHPAEVTLLCGPAGAQAAALLPGVDHTIEWTCPWIAPDPGELRLDDMRELTERIAGARFDLAVVLTSAHQSCLPTALLLRTAGVPAIAGISTDYPGALLDVRLRPDIDFVDDTPEPERALALVNAAGFRLPPGDDGALRVRRIPEVSTLTGTGPYVVVHPGATVPARRWPAGRCAEAVRDLVEAGHRVLVTGGPTERVLTAAVAADAGTDLGGATSFAQLGGVLAGADAVVVGNTGPAHLAAAVETPVVSLFSPVVPAVRWAPYRVPTVLLGDQTAACRGTRARECPVPGHPCLSTVTARDVVAAVRAVRKKHSLKPQVVR</sequence>
<keyword evidence="4" id="KW-1185">Reference proteome</keyword>
<keyword evidence="2" id="KW-0808">Transferase</keyword>
<reference evidence="3 4" key="1">
    <citation type="submission" date="2021-02" db="EMBL/GenBank/DDBJ databases">
        <title>Actinophytocola xerophila sp. nov., isolated from soil of cotton cropping field.</title>
        <authorList>
            <person name="Huang R."/>
            <person name="Chen X."/>
            <person name="Ge X."/>
            <person name="Liu W."/>
        </authorList>
    </citation>
    <scope>NUCLEOTIDE SEQUENCE [LARGE SCALE GENOMIC DNA]</scope>
    <source>
        <strain evidence="3 4">S1-96</strain>
    </source>
</reference>
<dbReference type="RefSeq" id="WP_260190855.1">
    <property type="nucleotide sequence ID" value="NZ_JAFFZE010000009.1"/>
</dbReference>
<organism evidence="3 4">
    <name type="scientific">Actinophytocola gossypii</name>
    <dbReference type="NCBI Taxonomy" id="2812003"/>
    <lineage>
        <taxon>Bacteria</taxon>
        <taxon>Bacillati</taxon>
        <taxon>Actinomycetota</taxon>
        <taxon>Actinomycetes</taxon>
        <taxon>Pseudonocardiales</taxon>
        <taxon>Pseudonocardiaceae</taxon>
    </lineage>
</organism>
<dbReference type="Pfam" id="PF01075">
    <property type="entry name" value="Glyco_transf_9"/>
    <property type="match status" value="1"/>
</dbReference>